<keyword evidence="1" id="KW-1133">Transmembrane helix</keyword>
<organism evidence="2">
    <name type="scientific">Desertifilum tharense IPPAS B-1220</name>
    <dbReference type="NCBI Taxonomy" id="1781255"/>
    <lineage>
        <taxon>Bacteria</taxon>
        <taxon>Bacillati</taxon>
        <taxon>Cyanobacteriota</taxon>
        <taxon>Cyanophyceae</taxon>
        <taxon>Desertifilales</taxon>
        <taxon>Desertifilaceae</taxon>
        <taxon>Desertifilum</taxon>
    </lineage>
</organism>
<proteinExistence type="predicted"/>
<comment type="caution">
    <text evidence="2">The sequence shown here is derived from an EMBL/GenBank/DDBJ whole genome shotgun (WGS) entry which is preliminary data.</text>
</comment>
<evidence type="ECO:0000313" key="2">
    <source>
        <dbReference type="EMBL" id="OEJ72717.1"/>
    </source>
</evidence>
<keyword evidence="1" id="KW-0812">Transmembrane</keyword>
<evidence type="ECO:0000256" key="1">
    <source>
        <dbReference type="SAM" id="Phobius"/>
    </source>
</evidence>
<accession>A0A1E5QDL3</accession>
<sequence length="62" mass="6565">MQISKKAVLILAEATLTSAVGLIHGWAGVVLTFGIAIAHIRFDSSVSTQPYSVEQPLSQKSP</sequence>
<dbReference type="EMBL" id="MJGC01000115">
    <property type="protein sequence ID" value="OEJ72717.1"/>
    <property type="molecule type" value="Genomic_DNA"/>
</dbReference>
<dbReference type="RefSeq" id="WP_069969677.1">
    <property type="nucleotide sequence ID" value="NZ_CM124774.1"/>
</dbReference>
<protein>
    <submittedName>
        <fullName evidence="2">Uncharacterized protein</fullName>
    </submittedName>
</protein>
<feature type="transmembrane region" description="Helical" evidence="1">
    <location>
        <begin position="7"/>
        <end position="40"/>
    </location>
</feature>
<dbReference type="AlphaFoldDB" id="A0A1E5QDL3"/>
<gene>
    <name evidence="2" type="ORF">BH720_23555</name>
</gene>
<keyword evidence="1" id="KW-0472">Membrane</keyword>
<reference evidence="2" key="1">
    <citation type="submission" date="2016-09" db="EMBL/GenBank/DDBJ databases">
        <title>Draft genome of thermotolerant cyanobacterium Desertifilum sp. strain IPPAS B-1220.</title>
        <authorList>
            <person name="Sinetova M.A."/>
            <person name="Bolakhan K."/>
            <person name="Zayadan B.K."/>
            <person name="Mironov K.S."/>
            <person name="Ustinova V."/>
            <person name="Kupriyanova E.V."/>
            <person name="Sidorov R.A."/>
            <person name="Skrypnik A.N."/>
            <person name="Gogoleva N.E."/>
            <person name="Gogolev Y.V."/>
            <person name="Los D.A."/>
        </authorList>
    </citation>
    <scope>NUCLEOTIDE SEQUENCE [LARGE SCALE GENOMIC DNA]</scope>
    <source>
        <strain evidence="2">IPPAS B-1220</strain>
    </source>
</reference>
<name>A0A1E5QDL3_9CYAN</name>